<dbReference type="Proteomes" id="UP000179237">
    <property type="component" value="Unassembled WGS sequence"/>
</dbReference>
<dbReference type="EMBL" id="MFAQ01000032">
    <property type="protein sequence ID" value="OGD83004.1"/>
    <property type="molecule type" value="Genomic_DNA"/>
</dbReference>
<feature type="transmembrane region" description="Helical" evidence="1">
    <location>
        <begin position="12"/>
        <end position="32"/>
    </location>
</feature>
<protein>
    <recommendedName>
        <fullName evidence="4">DUF1648 domain-containing protein</fullName>
    </recommendedName>
</protein>
<keyword evidence="1" id="KW-0812">Transmembrane</keyword>
<proteinExistence type="predicted"/>
<evidence type="ECO:0008006" key="4">
    <source>
        <dbReference type="Google" id="ProtNLM"/>
    </source>
</evidence>
<evidence type="ECO:0000256" key="1">
    <source>
        <dbReference type="SAM" id="Phobius"/>
    </source>
</evidence>
<feature type="transmembrane region" description="Helical" evidence="1">
    <location>
        <begin position="52"/>
        <end position="78"/>
    </location>
</feature>
<evidence type="ECO:0000313" key="3">
    <source>
        <dbReference type="Proteomes" id="UP000179237"/>
    </source>
</evidence>
<dbReference type="AlphaFoldDB" id="A0A1F5FTV8"/>
<gene>
    <name evidence="2" type="ORF">A2572_02220</name>
</gene>
<organism evidence="2 3">
    <name type="scientific">Candidatus Collierbacteria bacterium RIFOXYD1_FULL_40_9</name>
    <dbReference type="NCBI Taxonomy" id="1817731"/>
    <lineage>
        <taxon>Bacteria</taxon>
        <taxon>Candidatus Collieribacteriota</taxon>
    </lineage>
</organism>
<feature type="transmembrane region" description="Helical" evidence="1">
    <location>
        <begin position="90"/>
        <end position="112"/>
    </location>
</feature>
<comment type="caution">
    <text evidence="2">The sequence shown here is derived from an EMBL/GenBank/DDBJ whole genome shotgun (WGS) entry which is preliminary data.</text>
</comment>
<accession>A0A1F5FTV8</accession>
<reference evidence="2 3" key="1">
    <citation type="journal article" date="2016" name="Nat. Commun.">
        <title>Thousands of microbial genomes shed light on interconnected biogeochemical processes in an aquifer system.</title>
        <authorList>
            <person name="Anantharaman K."/>
            <person name="Brown C.T."/>
            <person name="Hug L.A."/>
            <person name="Sharon I."/>
            <person name="Castelle C.J."/>
            <person name="Probst A.J."/>
            <person name="Thomas B.C."/>
            <person name="Singh A."/>
            <person name="Wilkins M.J."/>
            <person name="Karaoz U."/>
            <person name="Brodie E.L."/>
            <person name="Williams K.H."/>
            <person name="Hubbard S.S."/>
            <person name="Banfield J.F."/>
        </authorList>
    </citation>
    <scope>NUCLEOTIDE SEQUENCE [LARGE SCALE GENOMIC DNA]</scope>
</reference>
<evidence type="ECO:0000313" key="2">
    <source>
        <dbReference type="EMBL" id="OGD83004.1"/>
    </source>
</evidence>
<keyword evidence="1" id="KW-1133">Transmembrane helix</keyword>
<sequence length="113" mass="12858">MSEQKQTTTINTWIVFSISLLILCGLLILLVWKKIPPEIPWFYSLPWGENQLMSKVVLPIILGLAVVVLSFGTTLSRWTKKDDKIVEQTVLISLTFICLMLVINIAKVLLIFI</sequence>
<keyword evidence="1" id="KW-0472">Membrane</keyword>
<name>A0A1F5FTV8_9BACT</name>